<dbReference type="Proteomes" id="UP000536604">
    <property type="component" value="Unassembled WGS sequence"/>
</dbReference>
<feature type="transmembrane region" description="Helical" evidence="1">
    <location>
        <begin position="87"/>
        <end position="108"/>
    </location>
</feature>
<keyword evidence="3" id="KW-1185">Reference proteome</keyword>
<name>A0A841IQH5_9ACTN</name>
<organism evidence="2 3">
    <name type="scientific">Nocardiopsis algeriensis</name>
    <dbReference type="NCBI Taxonomy" id="1478215"/>
    <lineage>
        <taxon>Bacteria</taxon>
        <taxon>Bacillati</taxon>
        <taxon>Actinomycetota</taxon>
        <taxon>Actinomycetes</taxon>
        <taxon>Streptosporangiales</taxon>
        <taxon>Nocardiopsidaceae</taxon>
        <taxon>Nocardiopsis</taxon>
    </lineage>
</organism>
<feature type="transmembrane region" description="Helical" evidence="1">
    <location>
        <begin position="56"/>
        <end position="75"/>
    </location>
</feature>
<keyword evidence="1" id="KW-1133">Transmembrane helix</keyword>
<evidence type="ECO:0000313" key="2">
    <source>
        <dbReference type="EMBL" id="MBB6118895.1"/>
    </source>
</evidence>
<feature type="transmembrane region" description="Helical" evidence="1">
    <location>
        <begin position="21"/>
        <end position="44"/>
    </location>
</feature>
<dbReference type="EMBL" id="JACHJO010000002">
    <property type="protein sequence ID" value="MBB6118895.1"/>
    <property type="molecule type" value="Genomic_DNA"/>
</dbReference>
<comment type="caution">
    <text evidence="2">The sequence shown here is derived from an EMBL/GenBank/DDBJ whole genome shotgun (WGS) entry which is preliminary data.</text>
</comment>
<sequence length="149" mass="14686">MTASGGDGRPPAAQGGVLSGLLSAATAVVLLALGAATGLVAAPAAGWLTRYWEAGITAQVLGAAGLVALLAVFYAACRLCGWGSRSVLGAACFAGGFVVVTMALSAYVPGGDVVLQGHPVHYGYLFGSMAVLALAVVRSIPNPVPSFTP</sequence>
<proteinExistence type="predicted"/>
<evidence type="ECO:0000313" key="3">
    <source>
        <dbReference type="Proteomes" id="UP000536604"/>
    </source>
</evidence>
<gene>
    <name evidence="2" type="ORF">FHS13_000827</name>
</gene>
<reference evidence="2 3" key="1">
    <citation type="submission" date="2020-08" db="EMBL/GenBank/DDBJ databases">
        <title>Genomic Encyclopedia of Type Strains, Phase III (KMG-III): the genomes of soil and plant-associated and newly described type strains.</title>
        <authorList>
            <person name="Whitman W."/>
        </authorList>
    </citation>
    <scope>NUCLEOTIDE SEQUENCE [LARGE SCALE GENOMIC DNA]</scope>
    <source>
        <strain evidence="2 3">CECT 8712</strain>
    </source>
</reference>
<evidence type="ECO:0000256" key="1">
    <source>
        <dbReference type="SAM" id="Phobius"/>
    </source>
</evidence>
<protein>
    <submittedName>
        <fullName evidence="2">Uncharacterized protein</fullName>
    </submittedName>
</protein>
<dbReference type="RefSeq" id="WP_343064890.1">
    <property type="nucleotide sequence ID" value="NZ_JACHJO010000002.1"/>
</dbReference>
<keyword evidence="1" id="KW-0812">Transmembrane</keyword>
<feature type="transmembrane region" description="Helical" evidence="1">
    <location>
        <begin position="120"/>
        <end position="137"/>
    </location>
</feature>
<keyword evidence="1" id="KW-0472">Membrane</keyword>
<accession>A0A841IQH5</accession>
<dbReference type="AlphaFoldDB" id="A0A841IQH5"/>